<dbReference type="AlphaFoldDB" id="A0A7E4UR29"/>
<reference evidence="1" key="1">
    <citation type="journal article" date="2013" name="Genetics">
        <title>The draft genome and transcriptome of Panagrellus redivivus are shaped by the harsh demands of a free-living lifestyle.</title>
        <authorList>
            <person name="Srinivasan J."/>
            <person name="Dillman A.R."/>
            <person name="Macchietto M.G."/>
            <person name="Heikkinen L."/>
            <person name="Lakso M."/>
            <person name="Fracchia K.M."/>
            <person name="Antoshechkin I."/>
            <person name="Mortazavi A."/>
            <person name="Wong G."/>
            <person name="Sternberg P.W."/>
        </authorList>
    </citation>
    <scope>NUCLEOTIDE SEQUENCE [LARGE SCALE GENOMIC DNA]</scope>
    <source>
        <strain evidence="1">MT8872</strain>
    </source>
</reference>
<evidence type="ECO:0000313" key="1">
    <source>
        <dbReference type="Proteomes" id="UP000492821"/>
    </source>
</evidence>
<protein>
    <submittedName>
        <fullName evidence="2">NYN domain-containing protein</fullName>
    </submittedName>
</protein>
<dbReference type="WBParaSite" id="Pan_g11489.t1">
    <property type="protein sequence ID" value="Pan_g11489.t1"/>
    <property type="gene ID" value="Pan_g11489"/>
</dbReference>
<accession>A0A7E4UR29</accession>
<organism evidence="1 2">
    <name type="scientific">Panagrellus redivivus</name>
    <name type="common">Microworm</name>
    <dbReference type="NCBI Taxonomy" id="6233"/>
    <lineage>
        <taxon>Eukaryota</taxon>
        <taxon>Metazoa</taxon>
        <taxon>Ecdysozoa</taxon>
        <taxon>Nematoda</taxon>
        <taxon>Chromadorea</taxon>
        <taxon>Rhabditida</taxon>
        <taxon>Tylenchina</taxon>
        <taxon>Panagrolaimomorpha</taxon>
        <taxon>Panagrolaimoidea</taxon>
        <taxon>Panagrolaimidae</taxon>
        <taxon>Panagrellus</taxon>
    </lineage>
</organism>
<name>A0A7E4UR29_PANRE</name>
<proteinExistence type="predicted"/>
<evidence type="ECO:0000313" key="2">
    <source>
        <dbReference type="WBParaSite" id="Pan_g11489.t1"/>
    </source>
</evidence>
<reference evidence="2" key="2">
    <citation type="submission" date="2020-10" db="UniProtKB">
        <authorList>
            <consortium name="WormBaseParasite"/>
        </authorList>
    </citation>
    <scope>IDENTIFICATION</scope>
</reference>
<dbReference type="Proteomes" id="UP000492821">
    <property type="component" value="Unassembled WGS sequence"/>
</dbReference>
<sequence length="244" mass="28333">MAFNLSSMPFVVRRNFIDVMPLKDLNVLRAQSDAAKILSKFRGEFVKFLNVQTDTYKDYPWYGYTLYSEVLKRQFNTTPTERLTVHMGADVDPQALLSKMELCYRDLYLLGDYDWTDVIAFVHAGVEVITLNGNMNLPVDKMEEFLSNLMNFNIKKICFFNDNCKKFWLPTAYEIIHKHIGATIKSVEVMEGFYPMIEAVTTDNKVIDLVATDLGYEYDIAMDEDFIDEEMEVFNHNVNNDVEV</sequence>
<keyword evidence="1" id="KW-1185">Reference proteome</keyword>